<name>A0ACC0ZB26_9ROSI</name>
<accession>A0ACC0ZB26</accession>
<dbReference type="Proteomes" id="UP001163603">
    <property type="component" value="Chromosome 2"/>
</dbReference>
<keyword evidence="2" id="KW-1185">Reference proteome</keyword>
<dbReference type="EMBL" id="CM047737">
    <property type="protein sequence ID" value="KAJ0047792.1"/>
    <property type="molecule type" value="Genomic_DNA"/>
</dbReference>
<evidence type="ECO:0000313" key="1">
    <source>
        <dbReference type="EMBL" id="KAJ0047792.1"/>
    </source>
</evidence>
<proteinExistence type="predicted"/>
<reference evidence="2" key="1">
    <citation type="journal article" date="2023" name="G3 (Bethesda)">
        <title>Genome assembly and association tests identify interacting loci associated with vigor, precocity, and sex in interspecific pistachio rootstocks.</title>
        <authorList>
            <person name="Palmer W."/>
            <person name="Jacygrad E."/>
            <person name="Sagayaradj S."/>
            <person name="Cavanaugh K."/>
            <person name="Han R."/>
            <person name="Bertier L."/>
            <person name="Beede B."/>
            <person name="Kafkas S."/>
            <person name="Golino D."/>
            <person name="Preece J."/>
            <person name="Michelmore R."/>
        </authorList>
    </citation>
    <scope>NUCLEOTIDE SEQUENCE [LARGE SCALE GENOMIC DNA]</scope>
</reference>
<gene>
    <name evidence="1" type="ORF">Pint_16980</name>
</gene>
<comment type="caution">
    <text evidence="1">The sequence shown here is derived from an EMBL/GenBank/DDBJ whole genome shotgun (WGS) entry which is preliminary data.</text>
</comment>
<protein>
    <submittedName>
        <fullName evidence="1">Uncharacterized protein</fullName>
    </submittedName>
</protein>
<sequence length="207" mass="24214">MLSLRDFWRRHRRKIFVATGVLGGGYVLYKLYDSQRRLADLERQHREHDEVIKAQMEAHFEKVQRIADATTLPHAIHYLSSRIEEELALSELTDKLMRGKKQPSSLSPSEKLELWDRLKILGFTKMVVSLWSVTILSLYIRVQVNILGRHLYIDTARGLGSSQLPVRLLSFLPLSQSYLFQFYPFTCYNFHDTFQYNECSACFSFAC</sequence>
<evidence type="ECO:0000313" key="2">
    <source>
        <dbReference type="Proteomes" id="UP001163603"/>
    </source>
</evidence>
<organism evidence="1 2">
    <name type="scientific">Pistacia integerrima</name>
    <dbReference type="NCBI Taxonomy" id="434235"/>
    <lineage>
        <taxon>Eukaryota</taxon>
        <taxon>Viridiplantae</taxon>
        <taxon>Streptophyta</taxon>
        <taxon>Embryophyta</taxon>
        <taxon>Tracheophyta</taxon>
        <taxon>Spermatophyta</taxon>
        <taxon>Magnoliopsida</taxon>
        <taxon>eudicotyledons</taxon>
        <taxon>Gunneridae</taxon>
        <taxon>Pentapetalae</taxon>
        <taxon>rosids</taxon>
        <taxon>malvids</taxon>
        <taxon>Sapindales</taxon>
        <taxon>Anacardiaceae</taxon>
        <taxon>Pistacia</taxon>
    </lineage>
</organism>